<dbReference type="InterPro" id="IPR011051">
    <property type="entry name" value="RmlC_Cupin_sf"/>
</dbReference>
<organism evidence="1 2">
    <name type="scientific">Roseomonas indoligenes</name>
    <dbReference type="NCBI Taxonomy" id="2820811"/>
    <lineage>
        <taxon>Bacteria</taxon>
        <taxon>Pseudomonadati</taxon>
        <taxon>Pseudomonadota</taxon>
        <taxon>Alphaproteobacteria</taxon>
        <taxon>Acetobacterales</taxon>
        <taxon>Roseomonadaceae</taxon>
        <taxon>Roseomonas</taxon>
    </lineage>
</organism>
<dbReference type="EMBL" id="JAGIZA010000003">
    <property type="protein sequence ID" value="MBP0492118.1"/>
    <property type="molecule type" value="Genomic_DNA"/>
</dbReference>
<protein>
    <recommendedName>
        <fullName evidence="3">Cysteine dioxygenase</fullName>
    </recommendedName>
</protein>
<keyword evidence="2" id="KW-1185">Reference proteome</keyword>
<dbReference type="AlphaFoldDB" id="A0A940S6L8"/>
<name>A0A940S6L8_9PROT</name>
<evidence type="ECO:0008006" key="3">
    <source>
        <dbReference type="Google" id="ProtNLM"/>
    </source>
</evidence>
<dbReference type="Proteomes" id="UP000677537">
    <property type="component" value="Unassembled WGS sequence"/>
</dbReference>
<evidence type="ECO:0000313" key="1">
    <source>
        <dbReference type="EMBL" id="MBP0492118.1"/>
    </source>
</evidence>
<dbReference type="SUPFAM" id="SSF51182">
    <property type="entry name" value="RmlC-like cupins"/>
    <property type="match status" value="1"/>
</dbReference>
<comment type="caution">
    <text evidence="1">The sequence shown here is derived from an EMBL/GenBank/DDBJ whole genome shotgun (WGS) entry which is preliminary data.</text>
</comment>
<reference evidence="1" key="1">
    <citation type="submission" date="2021-03" db="EMBL/GenBank/DDBJ databases">
        <authorList>
            <person name="So Y."/>
        </authorList>
    </citation>
    <scope>NUCLEOTIDE SEQUENCE</scope>
    <source>
        <strain evidence="1">SG15</strain>
    </source>
</reference>
<dbReference type="RefSeq" id="WP_209371362.1">
    <property type="nucleotide sequence ID" value="NZ_JAGIZA010000003.1"/>
</dbReference>
<gene>
    <name evidence="1" type="ORF">J5Y10_04930</name>
</gene>
<proteinExistence type="predicted"/>
<accession>A0A940S6L8</accession>
<sequence>MSRILSALRRRVADRRPPDFVIGGEEQPYLRRWWVIPRNRFFNVYLHHFLRSDDDRALHDHPWWNVSLLLEGSYLEHTPDGVFLRKPWALYSRRPEALHRVQLLGTAQSERPVWTLFITGPRVRDWGFACPKGWVPWQVFTAARDGRKGELGQGCGE</sequence>
<evidence type="ECO:0000313" key="2">
    <source>
        <dbReference type="Proteomes" id="UP000677537"/>
    </source>
</evidence>